<dbReference type="AlphaFoldDB" id="A0A1F5ZI37"/>
<dbReference type="EMBL" id="MFIZ01000006">
    <property type="protein sequence ID" value="OGG11994.1"/>
    <property type="molecule type" value="Genomic_DNA"/>
</dbReference>
<evidence type="ECO:0000313" key="1">
    <source>
        <dbReference type="EMBL" id="OGG11994.1"/>
    </source>
</evidence>
<evidence type="ECO:0000313" key="2">
    <source>
        <dbReference type="Proteomes" id="UP000177268"/>
    </source>
</evidence>
<proteinExistence type="predicted"/>
<gene>
    <name evidence="1" type="ORF">A2Z00_04445</name>
</gene>
<sequence length="271" mass="30116">MQETEENLTGIHKADIPEIYGSIPQYHMQEGMRIVIASFLTSKGVGSFEELKRQPYFSPSPSSEDSFEQFASETLVFFGHWVGLQYLHGARNADFQPYSSEAYSDLMQKSGIRRVLEIGPGFNPLLPYYRSLLGKNAFLSWIGPHGPGNFPGITGHFPDDMPYESYDLIISKGVFCTGGMASDTPAIIPIMGLDDFLSRRNPFSLSVSSALMHTSINLGSLTSLNYFADLFNNPCHLAMLPMVPDVDGIWSDLVMTSPHFHKLQSHAPKPK</sequence>
<name>A0A1F5ZI37_9BACT</name>
<dbReference type="Proteomes" id="UP000177268">
    <property type="component" value="Unassembled WGS sequence"/>
</dbReference>
<comment type="caution">
    <text evidence="1">The sequence shown here is derived from an EMBL/GenBank/DDBJ whole genome shotgun (WGS) entry which is preliminary data.</text>
</comment>
<accession>A0A1F5ZI37</accession>
<reference evidence="1 2" key="1">
    <citation type="journal article" date="2016" name="Nat. Commun.">
        <title>Thousands of microbial genomes shed light on interconnected biogeochemical processes in an aquifer system.</title>
        <authorList>
            <person name="Anantharaman K."/>
            <person name="Brown C.T."/>
            <person name="Hug L.A."/>
            <person name="Sharon I."/>
            <person name="Castelle C.J."/>
            <person name="Probst A.J."/>
            <person name="Thomas B.C."/>
            <person name="Singh A."/>
            <person name="Wilkins M.J."/>
            <person name="Karaoz U."/>
            <person name="Brodie E.L."/>
            <person name="Williams K.H."/>
            <person name="Hubbard S.S."/>
            <person name="Banfield J.F."/>
        </authorList>
    </citation>
    <scope>NUCLEOTIDE SEQUENCE [LARGE SCALE GENOMIC DNA]</scope>
</reference>
<organism evidence="1 2">
    <name type="scientific">Candidatus Gottesmanbacteria bacterium RBG_13_45_10</name>
    <dbReference type="NCBI Taxonomy" id="1798370"/>
    <lineage>
        <taxon>Bacteria</taxon>
        <taxon>Candidatus Gottesmaniibacteriota</taxon>
    </lineage>
</organism>
<protein>
    <submittedName>
        <fullName evidence="1">Uncharacterized protein</fullName>
    </submittedName>
</protein>